<sequence>MKLGRLTDGRTEFWALVDADETRVRRIRGSIREWAGPLATAWDTGVLDLGDSLPLDGLTILAPAEETAKVVCLGATYARHVTGLGIAPTPHPAGFWKPNDALVGAYDAIEYPAISTALDFEVEFVFVTAGPVDRSAPGAALLGFTIGNDTSLRDLQFGGSVTGMDMFSAKSQVRSTPLGPWIVTADEFGPGLPDLALTLTVNGEKRQSARTSDMSFSLDTLITWADERTPLRAGDVIFTGTPEGVGHEDGRYLAPGDLVEITIERLGAQRNRVGARTAAVTR</sequence>
<dbReference type="InterPro" id="IPR036663">
    <property type="entry name" value="Fumarylacetoacetase_C_sf"/>
</dbReference>
<evidence type="ECO:0000256" key="1">
    <source>
        <dbReference type="ARBA" id="ARBA00010211"/>
    </source>
</evidence>
<gene>
    <name evidence="4" type="ORF">GCM10011588_65670</name>
</gene>
<protein>
    <submittedName>
        <fullName evidence="4">2-hydroxyhepta-2,4-diene-1,7-dioate isomerase</fullName>
    </submittedName>
</protein>
<evidence type="ECO:0000259" key="3">
    <source>
        <dbReference type="Pfam" id="PF01557"/>
    </source>
</evidence>
<evidence type="ECO:0000313" key="5">
    <source>
        <dbReference type="Proteomes" id="UP000638263"/>
    </source>
</evidence>
<dbReference type="PANTHER" id="PTHR42796:SF4">
    <property type="entry name" value="FUMARYLACETOACETATE HYDROLASE DOMAIN-CONTAINING PROTEIN 2A"/>
    <property type="match status" value="1"/>
</dbReference>
<evidence type="ECO:0000313" key="4">
    <source>
        <dbReference type="EMBL" id="GGL41823.1"/>
    </source>
</evidence>
<dbReference type="PANTHER" id="PTHR42796">
    <property type="entry name" value="FUMARYLACETOACETATE HYDROLASE DOMAIN-CONTAINING PROTEIN 2A-RELATED"/>
    <property type="match status" value="1"/>
</dbReference>
<keyword evidence="5" id="KW-1185">Reference proteome</keyword>
<dbReference type="RefSeq" id="WP_063000707.1">
    <property type="nucleotide sequence ID" value="NZ_BMMH01000029.1"/>
</dbReference>
<dbReference type="InterPro" id="IPR051121">
    <property type="entry name" value="FAH"/>
</dbReference>
<proteinExistence type="inferred from homology"/>
<dbReference type="Proteomes" id="UP000638263">
    <property type="component" value="Unassembled WGS sequence"/>
</dbReference>
<dbReference type="Gene3D" id="3.90.850.10">
    <property type="entry name" value="Fumarylacetoacetase-like, C-terminal domain"/>
    <property type="match status" value="1"/>
</dbReference>
<dbReference type="Pfam" id="PF01557">
    <property type="entry name" value="FAA_hydrolase"/>
    <property type="match status" value="1"/>
</dbReference>
<comment type="similarity">
    <text evidence="1">Belongs to the FAH family.</text>
</comment>
<dbReference type="InterPro" id="IPR011234">
    <property type="entry name" value="Fumarylacetoacetase-like_C"/>
</dbReference>
<name>A0A917RWD5_9NOCA</name>
<reference evidence="4" key="2">
    <citation type="submission" date="2020-09" db="EMBL/GenBank/DDBJ databases">
        <authorList>
            <person name="Sun Q."/>
            <person name="Zhou Y."/>
        </authorList>
    </citation>
    <scope>NUCLEOTIDE SEQUENCE</scope>
    <source>
        <strain evidence="4">CGMCC 4.3508</strain>
    </source>
</reference>
<dbReference type="GO" id="GO:0044281">
    <property type="term" value="P:small molecule metabolic process"/>
    <property type="evidence" value="ECO:0007669"/>
    <property type="project" value="UniProtKB-ARBA"/>
</dbReference>
<keyword evidence="4" id="KW-0413">Isomerase</keyword>
<dbReference type="GO" id="GO:0016853">
    <property type="term" value="F:isomerase activity"/>
    <property type="evidence" value="ECO:0007669"/>
    <property type="project" value="UniProtKB-KW"/>
</dbReference>
<dbReference type="GO" id="GO:0046872">
    <property type="term" value="F:metal ion binding"/>
    <property type="evidence" value="ECO:0007669"/>
    <property type="project" value="UniProtKB-KW"/>
</dbReference>
<dbReference type="EMBL" id="BMMH01000029">
    <property type="protein sequence ID" value="GGL41823.1"/>
    <property type="molecule type" value="Genomic_DNA"/>
</dbReference>
<comment type="caution">
    <text evidence="4">The sequence shown here is derived from an EMBL/GenBank/DDBJ whole genome shotgun (WGS) entry which is preliminary data.</text>
</comment>
<dbReference type="AlphaFoldDB" id="A0A917RWD5"/>
<organism evidence="4 5">
    <name type="scientific">Nocardia jinanensis</name>
    <dbReference type="NCBI Taxonomy" id="382504"/>
    <lineage>
        <taxon>Bacteria</taxon>
        <taxon>Bacillati</taxon>
        <taxon>Actinomycetota</taxon>
        <taxon>Actinomycetes</taxon>
        <taxon>Mycobacteriales</taxon>
        <taxon>Nocardiaceae</taxon>
        <taxon>Nocardia</taxon>
    </lineage>
</organism>
<evidence type="ECO:0000256" key="2">
    <source>
        <dbReference type="ARBA" id="ARBA00022723"/>
    </source>
</evidence>
<keyword evidence="2" id="KW-0479">Metal-binding</keyword>
<reference evidence="4" key="1">
    <citation type="journal article" date="2014" name="Int. J. Syst. Evol. Microbiol.">
        <title>Complete genome sequence of Corynebacterium casei LMG S-19264T (=DSM 44701T), isolated from a smear-ripened cheese.</title>
        <authorList>
            <consortium name="US DOE Joint Genome Institute (JGI-PGF)"/>
            <person name="Walter F."/>
            <person name="Albersmeier A."/>
            <person name="Kalinowski J."/>
            <person name="Ruckert C."/>
        </authorList>
    </citation>
    <scope>NUCLEOTIDE SEQUENCE</scope>
    <source>
        <strain evidence="4">CGMCC 4.3508</strain>
    </source>
</reference>
<accession>A0A917RWD5</accession>
<dbReference type="SUPFAM" id="SSF56529">
    <property type="entry name" value="FAH"/>
    <property type="match status" value="1"/>
</dbReference>
<feature type="domain" description="Fumarylacetoacetase-like C-terminal" evidence="3">
    <location>
        <begin position="69"/>
        <end position="273"/>
    </location>
</feature>